<evidence type="ECO:0000313" key="3">
    <source>
        <dbReference type="Proteomes" id="UP000000763"/>
    </source>
</evidence>
<dbReference type="EMBL" id="AP003329">
    <property type="protein sequence ID" value="BAD53106.1"/>
    <property type="molecule type" value="Genomic_DNA"/>
</dbReference>
<accession>Q5ZB49</accession>
<proteinExistence type="predicted"/>
<dbReference type="Proteomes" id="UP000817658">
    <property type="component" value="Chromosome 1"/>
</dbReference>
<dbReference type="EMBL" id="AP003336">
    <property type="protein sequence ID" value="BAD53192.1"/>
    <property type="molecule type" value="Genomic_DNA"/>
</dbReference>
<evidence type="ECO:0000313" key="2">
    <source>
        <dbReference type="EMBL" id="BAD53192.1"/>
    </source>
</evidence>
<reference evidence="1" key="1">
    <citation type="journal article" date="2002" name="Nature">
        <title>The genome sequence and structure of rice chromosome 1.</title>
        <authorList>
            <person name="Sasaki T."/>
            <person name="Matsumoto T."/>
            <person name="Yamamoto K."/>
            <person name="Sakata K."/>
            <person name="Baba T."/>
            <person name="Katayose Y."/>
            <person name="Wu J."/>
            <person name="Niimura Y."/>
            <person name="Cheng Z."/>
            <person name="Nagamura Y."/>
            <person name="Antonio B.A."/>
            <person name="Kanamori H."/>
            <person name="Hosokawa S."/>
            <person name="Masukawa M."/>
            <person name="Arikawa K."/>
            <person name="Chiden Y."/>
            <person name="Hayashi M."/>
            <person name="Okamoto M."/>
            <person name="Ando T."/>
            <person name="Aoki H."/>
            <person name="Arita K."/>
            <person name="Hamada M."/>
            <person name="Harada C."/>
            <person name="Hijishita S."/>
            <person name="Honda M."/>
            <person name="Ichikawa Y."/>
            <person name="Idonuma A."/>
            <person name="Iijima M."/>
            <person name="Ikeda M."/>
            <person name="Ikeno M."/>
            <person name="Itoh S."/>
            <person name="Itoh T."/>
            <person name="Itoh Y."/>
            <person name="Itoh Y."/>
            <person name="Iwabuchi A."/>
            <person name="Kamiya K."/>
            <person name="Karasawa W."/>
            <person name="Katagiri S."/>
            <person name="Kikuta A."/>
            <person name="Kobayashi N."/>
            <person name="Kono I."/>
            <person name="Machita K."/>
            <person name="Maehara T."/>
            <person name="Mizuno H."/>
            <person name="Mizubayashi T."/>
            <person name="Mukai Y."/>
            <person name="Nagasaki H."/>
            <person name="Nakashima M."/>
            <person name="Nakama Y."/>
            <person name="Nakamichi Y."/>
            <person name="Nakamura M."/>
            <person name="Namiki N."/>
            <person name="Negishi M."/>
            <person name="Ohta I."/>
            <person name="Ono N."/>
            <person name="Saji S."/>
            <person name="Sakai K."/>
            <person name="Shibata M."/>
            <person name="Shimokawa T."/>
            <person name="Shomura A."/>
            <person name="Song J."/>
            <person name="Takazaki Y."/>
            <person name="Terasawa K."/>
            <person name="Tsuji K."/>
            <person name="Waki K."/>
            <person name="Yamagata H."/>
            <person name="Yamane H."/>
            <person name="Yoshiki S."/>
            <person name="Yoshihara R."/>
            <person name="Yukawa K."/>
            <person name="Zhong H."/>
            <person name="Iwama H."/>
            <person name="Endo T."/>
            <person name="Ito H."/>
            <person name="Hahn J.H."/>
            <person name="Kim H.I."/>
            <person name="Eun M.Y."/>
            <person name="Yano M."/>
            <person name="Jiang J."/>
            <person name="Gojobori T."/>
        </authorList>
    </citation>
    <scope>NUCLEOTIDE SEQUENCE</scope>
</reference>
<sequence length="114" mass="13055">MKLRRIPMPITRRVMKTMALTMNSCVPDYLIQGNGTVTRLIPVIKMGVHRPDGRSGFTHYLVFTPKFGTYGRNREKLPKFGKCRVSFTGPVRPQEGMFRVSFGFYPELDVEKGL</sequence>
<gene>
    <name evidence="1" type="ORF">B1045F02.71</name>
    <name evidence="2" type="ORF">B1151H08.30</name>
</gene>
<accession>Q5ZBE0</accession>
<reference evidence="3" key="3">
    <citation type="journal article" date="2008" name="Nucleic Acids Res.">
        <title>The rice annotation project database (RAP-DB): 2008 update.</title>
        <authorList>
            <consortium name="The rice annotation project (RAP)"/>
        </authorList>
    </citation>
    <scope>GENOME REANNOTATION</scope>
    <source>
        <strain evidence="3">cv. Nipponbare</strain>
    </source>
</reference>
<dbReference type="Proteomes" id="UP000000763">
    <property type="component" value="Chromosome 1"/>
</dbReference>
<evidence type="ECO:0000313" key="1">
    <source>
        <dbReference type="EMBL" id="BAD53106.1"/>
    </source>
</evidence>
<protein>
    <submittedName>
        <fullName evidence="1">Uncharacterized protein</fullName>
    </submittedName>
</protein>
<reference evidence="3" key="2">
    <citation type="journal article" date="2005" name="Nature">
        <title>The map-based sequence of the rice genome.</title>
        <authorList>
            <consortium name="International rice genome sequencing project (IRGSP)"/>
            <person name="Matsumoto T."/>
            <person name="Wu J."/>
            <person name="Kanamori H."/>
            <person name="Katayose Y."/>
            <person name="Fujisawa M."/>
            <person name="Namiki N."/>
            <person name="Mizuno H."/>
            <person name="Yamamoto K."/>
            <person name="Antonio B.A."/>
            <person name="Baba T."/>
            <person name="Sakata K."/>
            <person name="Nagamura Y."/>
            <person name="Aoki H."/>
            <person name="Arikawa K."/>
            <person name="Arita K."/>
            <person name="Bito T."/>
            <person name="Chiden Y."/>
            <person name="Fujitsuka N."/>
            <person name="Fukunaka R."/>
            <person name="Hamada M."/>
            <person name="Harada C."/>
            <person name="Hayashi A."/>
            <person name="Hijishita S."/>
            <person name="Honda M."/>
            <person name="Hosokawa S."/>
            <person name="Ichikawa Y."/>
            <person name="Idonuma A."/>
            <person name="Iijima M."/>
            <person name="Ikeda M."/>
            <person name="Ikeno M."/>
            <person name="Ito K."/>
            <person name="Ito S."/>
            <person name="Ito T."/>
            <person name="Ito Y."/>
            <person name="Ito Y."/>
            <person name="Iwabuchi A."/>
            <person name="Kamiya K."/>
            <person name="Karasawa W."/>
            <person name="Kurita K."/>
            <person name="Katagiri S."/>
            <person name="Kikuta A."/>
            <person name="Kobayashi H."/>
            <person name="Kobayashi N."/>
            <person name="Machita K."/>
            <person name="Maehara T."/>
            <person name="Masukawa M."/>
            <person name="Mizubayashi T."/>
            <person name="Mukai Y."/>
            <person name="Nagasaki H."/>
            <person name="Nagata Y."/>
            <person name="Naito S."/>
            <person name="Nakashima M."/>
            <person name="Nakama Y."/>
            <person name="Nakamichi Y."/>
            <person name="Nakamura M."/>
            <person name="Meguro A."/>
            <person name="Negishi M."/>
            <person name="Ohta I."/>
            <person name="Ohta T."/>
            <person name="Okamoto M."/>
            <person name="Ono N."/>
            <person name="Saji S."/>
            <person name="Sakaguchi M."/>
            <person name="Sakai K."/>
            <person name="Shibata M."/>
            <person name="Shimokawa T."/>
            <person name="Song J."/>
            <person name="Takazaki Y."/>
            <person name="Terasawa K."/>
            <person name="Tsugane M."/>
            <person name="Tsuji K."/>
            <person name="Ueda S."/>
            <person name="Waki K."/>
            <person name="Yamagata H."/>
            <person name="Yamamoto M."/>
            <person name="Yamamoto S."/>
            <person name="Yamane H."/>
            <person name="Yoshiki S."/>
            <person name="Yoshihara R."/>
            <person name="Yukawa K."/>
            <person name="Zhong H."/>
            <person name="Yano M."/>
            <person name="Yuan Q."/>
            <person name="Ouyang S."/>
            <person name="Liu J."/>
            <person name="Jones K.M."/>
            <person name="Gansberger K."/>
            <person name="Moffat K."/>
            <person name="Hill J."/>
            <person name="Bera J."/>
            <person name="Fadrosh D."/>
            <person name="Jin S."/>
            <person name="Johri S."/>
            <person name="Kim M."/>
            <person name="Overton L."/>
            <person name="Reardon M."/>
            <person name="Tsitrin T."/>
            <person name="Vuong H."/>
            <person name="Weaver B."/>
            <person name="Ciecko A."/>
            <person name="Tallon L."/>
            <person name="Jackson J."/>
            <person name="Pai G."/>
            <person name="Aken S.V."/>
            <person name="Utterback T."/>
            <person name="Reidmuller S."/>
            <person name="Feldblyum T."/>
            <person name="Hsiao J."/>
            <person name="Zismann V."/>
            <person name="Iobst S."/>
            <person name="de Vazeille A.R."/>
            <person name="Buell C.R."/>
            <person name="Ying K."/>
            <person name="Li Y."/>
            <person name="Lu T."/>
            <person name="Huang Y."/>
            <person name="Zhao Q."/>
            <person name="Feng Q."/>
            <person name="Zhang L."/>
            <person name="Zhu J."/>
            <person name="Weng Q."/>
            <person name="Mu J."/>
            <person name="Lu Y."/>
            <person name="Fan D."/>
            <person name="Liu Y."/>
            <person name="Guan J."/>
            <person name="Zhang Y."/>
            <person name="Yu S."/>
            <person name="Liu X."/>
            <person name="Zhang Y."/>
            <person name="Hong G."/>
            <person name="Han B."/>
            <person name="Choisne N."/>
            <person name="Demange N."/>
            <person name="Orjeda G."/>
            <person name="Samain S."/>
            <person name="Cattolico L."/>
            <person name="Pelletier E."/>
            <person name="Couloux A."/>
            <person name="Segurens B."/>
            <person name="Wincker P."/>
            <person name="D'Hont A."/>
            <person name="Scarpelli C."/>
            <person name="Weissenbach J."/>
            <person name="Salanoubat M."/>
            <person name="Quetier F."/>
            <person name="Yu Y."/>
            <person name="Kim H.R."/>
            <person name="Rambo T."/>
            <person name="Currie J."/>
            <person name="Collura K."/>
            <person name="Luo M."/>
            <person name="Yang T."/>
            <person name="Ammiraju J.S.S."/>
            <person name="Engler F."/>
            <person name="Soderlund C."/>
            <person name="Wing R.A."/>
            <person name="Palmer L.E."/>
            <person name="de la Bastide M."/>
            <person name="Spiegel L."/>
            <person name="Nascimento L."/>
            <person name="Zutavern T."/>
            <person name="O'Shaughnessy A."/>
            <person name="Dike S."/>
            <person name="Dedhia N."/>
            <person name="Preston R."/>
            <person name="Balija V."/>
            <person name="McCombie W.R."/>
            <person name="Chow T."/>
            <person name="Chen H."/>
            <person name="Chung M."/>
            <person name="Chen C."/>
            <person name="Shaw J."/>
            <person name="Wu H."/>
            <person name="Hsiao K."/>
            <person name="Chao Y."/>
            <person name="Chu M."/>
            <person name="Cheng C."/>
            <person name="Hour A."/>
            <person name="Lee P."/>
            <person name="Lin S."/>
            <person name="Lin Y."/>
            <person name="Liou J."/>
            <person name="Liu S."/>
            <person name="Hsing Y."/>
            <person name="Raghuvanshi S."/>
            <person name="Mohanty A."/>
            <person name="Bharti A.K."/>
            <person name="Gaur A."/>
            <person name="Gupta V."/>
            <person name="Kumar D."/>
            <person name="Ravi V."/>
            <person name="Vij S."/>
            <person name="Kapur A."/>
            <person name="Khurana P."/>
            <person name="Khurana P."/>
            <person name="Khurana J.P."/>
            <person name="Tyagi A.K."/>
            <person name="Gaikwad K."/>
            <person name="Singh A."/>
            <person name="Dalal V."/>
            <person name="Srivastava S."/>
            <person name="Dixit A."/>
            <person name="Pal A.K."/>
            <person name="Ghazi I.A."/>
            <person name="Yadav M."/>
            <person name="Pandit A."/>
            <person name="Bhargava A."/>
            <person name="Sureshbabu K."/>
            <person name="Batra K."/>
            <person name="Sharma T.R."/>
            <person name="Mohapatra T."/>
            <person name="Singh N.K."/>
            <person name="Messing J."/>
            <person name="Nelson A.B."/>
            <person name="Fuks G."/>
            <person name="Kavchok S."/>
            <person name="Keizer G."/>
            <person name="Linton E."/>
            <person name="Llaca V."/>
            <person name="Song R."/>
            <person name="Tanyolac B."/>
            <person name="Young S."/>
            <person name="Ho-Il K."/>
            <person name="Hahn J.H."/>
            <person name="Sangsakoo G."/>
            <person name="Vanavichit A."/>
            <person name="de Mattos Luiz.A.T."/>
            <person name="Zimmer P.D."/>
            <person name="Malone G."/>
            <person name="Dellagostin O."/>
            <person name="de Oliveira A.C."/>
            <person name="Bevan M."/>
            <person name="Bancroft I."/>
            <person name="Minx P."/>
            <person name="Cordum H."/>
            <person name="Wilson R."/>
            <person name="Cheng Z."/>
            <person name="Jin W."/>
            <person name="Jiang J."/>
            <person name="Leong S.A."/>
            <person name="Iwama H."/>
            <person name="Gojobori T."/>
            <person name="Itoh T."/>
            <person name="Niimura Y."/>
            <person name="Fujii Y."/>
            <person name="Habara T."/>
            <person name="Sakai H."/>
            <person name="Sato Y."/>
            <person name="Wilson G."/>
            <person name="Kumar K."/>
            <person name="McCouch S."/>
            <person name="Juretic N."/>
            <person name="Hoen D."/>
            <person name="Wright S."/>
            <person name="Bruskiewich R."/>
            <person name="Bureau T."/>
            <person name="Miyao A."/>
            <person name="Hirochika H."/>
            <person name="Nishikawa T."/>
            <person name="Kadowaki K."/>
            <person name="Sugiura M."/>
            <person name="Burr B."/>
            <person name="Sasaki T."/>
        </authorList>
    </citation>
    <scope>NUCLEOTIDE SEQUENCE [LARGE SCALE GENOMIC DNA]</scope>
    <source>
        <strain evidence="3">cv. Nipponbare</strain>
    </source>
</reference>
<dbReference type="AlphaFoldDB" id="Q5ZB49"/>
<name>Q5ZB49_ORYSJ</name>
<organism evidence="1">
    <name type="scientific">Oryza sativa subsp. japonica</name>
    <name type="common">Rice</name>
    <dbReference type="NCBI Taxonomy" id="39947"/>
    <lineage>
        <taxon>Eukaryota</taxon>
        <taxon>Viridiplantae</taxon>
        <taxon>Streptophyta</taxon>
        <taxon>Embryophyta</taxon>
        <taxon>Tracheophyta</taxon>
        <taxon>Spermatophyta</taxon>
        <taxon>Magnoliopsida</taxon>
        <taxon>Liliopsida</taxon>
        <taxon>Poales</taxon>
        <taxon>Poaceae</taxon>
        <taxon>BOP clade</taxon>
        <taxon>Oryzoideae</taxon>
        <taxon>Oryzeae</taxon>
        <taxon>Oryzinae</taxon>
        <taxon>Oryza</taxon>
        <taxon>Oryza sativa</taxon>
    </lineage>
</organism>